<organism evidence="4 5">
    <name type="scientific">Aeromicrobium phoceense</name>
    <dbReference type="NCBI Taxonomy" id="2754045"/>
    <lineage>
        <taxon>Bacteria</taxon>
        <taxon>Bacillati</taxon>
        <taxon>Actinomycetota</taxon>
        <taxon>Actinomycetes</taxon>
        <taxon>Propionibacteriales</taxon>
        <taxon>Nocardioidaceae</taxon>
        <taxon>Aeromicrobium</taxon>
    </lineage>
</organism>
<proteinExistence type="predicted"/>
<feature type="transmembrane region" description="Helical" evidence="2">
    <location>
        <begin position="120"/>
        <end position="139"/>
    </location>
</feature>
<accession>A0A838XAR5</accession>
<dbReference type="Gene3D" id="3.10.350.10">
    <property type="entry name" value="LysM domain"/>
    <property type="match status" value="1"/>
</dbReference>
<reference evidence="4 5" key="1">
    <citation type="submission" date="2020-07" db="EMBL/GenBank/DDBJ databases">
        <title>Draft genome and description of Aeromicrobium phoceense strain Marseille-Q0843 isolated from healthy skin swab.</title>
        <authorList>
            <person name="Boxberger M."/>
            <person name="La Scola B."/>
        </authorList>
    </citation>
    <scope>NUCLEOTIDE SEQUENCE [LARGE SCALE GENOMIC DNA]</scope>
    <source>
        <strain evidence="4 5">Marseille-Q0843</strain>
    </source>
</reference>
<dbReference type="SMART" id="SM01043">
    <property type="entry name" value="BTAD"/>
    <property type="match status" value="1"/>
</dbReference>
<evidence type="ECO:0000256" key="1">
    <source>
        <dbReference type="SAM" id="MobiDB-lite"/>
    </source>
</evidence>
<feature type="compositionally biased region" description="Gly residues" evidence="1">
    <location>
        <begin position="271"/>
        <end position="285"/>
    </location>
</feature>
<feature type="region of interest" description="Disordered" evidence="1">
    <location>
        <begin position="261"/>
        <end position="294"/>
    </location>
</feature>
<evidence type="ECO:0000256" key="2">
    <source>
        <dbReference type="SAM" id="Phobius"/>
    </source>
</evidence>
<name>A0A838XAR5_9ACTN</name>
<dbReference type="RefSeq" id="WP_181755369.1">
    <property type="nucleotide sequence ID" value="NZ_JACEOG010000001.1"/>
</dbReference>
<feature type="transmembrane region" description="Helical" evidence="2">
    <location>
        <begin position="77"/>
        <end position="100"/>
    </location>
</feature>
<dbReference type="InterPro" id="IPR036779">
    <property type="entry name" value="LysM_dom_sf"/>
</dbReference>
<dbReference type="InterPro" id="IPR005158">
    <property type="entry name" value="BTAD"/>
</dbReference>
<sequence length="884" mass="92320">MTEPTTTPDASRFESLAPAPVEESSSAAARAGSALALVALLVGLPVALLLLGGAPPIPTELPSLRDLARQLSPEDLVSVLVGIVWLIWLVFVVCVVLEVIATRRGGLARTVPFAGPLQHLARALIGGLLVTGLVAGPAANASGPSESDIAPQTGAVATAVVEAVTPAPEEKPTVADKIENRLEGELVYTVKAPKDGYHDNLWDIAERHLGDGFRYKEIYELNKDKVQLDGRKLELARLIQPGWQLAMPGDAVGVDRMPVEQAPVTPAPAGSQGGGGSSSASGAGGVESDSTAQAPESTAWWMGAGLLASGLLAALAVARRRRPGGEPDESARETEADLRLAADHERAASLETALRHLTHACAHAGVDVPSAYAAVVGHDEVVLHLAPAVPEAVEGWEALEDGAVWRLAEDLATLEAPEDVEPAYPSLVSLGVDTEGRDVLVDLASSGGLITVGGDLHVSAEVITSLVLQAAVSPWSRSVRVLATGLPAAVASVAERVTLVPDVETAASELEASRADDVLTGRRREDALTLLAVGTSSPGFALERLAGVAGANPGTAAIAVGDHDAARWRLHVDEHGTLHVPQLGLAVTANRIGSHHAESVAALFASAGLTTRPGDDSDRVAVSLPRRDADDAAWLTATSRVGILGSVIVDGPGEQAERRATVLTEIIAFLALHPEGVHPTVLAGAVWPLGVTPEVRDANIERARVWLGSDREGHHRVRESLDGRLSLGPDVVCDWDAFRHLVIASRRAEFPRDEIDLLRRALKLVRGPAFEDAPRGRYAWSATLGLSRTVGELVIDAALRLATLLQDGRDPAGSAAAAGAILRIYPTHEQAWRIILRARHETGGTAGVAAAVEQLLVALDGEPMDHTTATLVDELLPQGGSQVS</sequence>
<evidence type="ECO:0000313" key="5">
    <source>
        <dbReference type="Proteomes" id="UP000550354"/>
    </source>
</evidence>
<evidence type="ECO:0000259" key="3">
    <source>
        <dbReference type="SMART" id="SM01043"/>
    </source>
</evidence>
<keyword evidence="2" id="KW-0472">Membrane</keyword>
<keyword evidence="2" id="KW-0812">Transmembrane</keyword>
<keyword evidence="5" id="KW-1185">Reference proteome</keyword>
<dbReference type="PANTHER" id="PTHR34700">
    <property type="entry name" value="POTASSIUM BINDING PROTEIN KBP"/>
    <property type="match status" value="1"/>
</dbReference>
<keyword evidence="2" id="KW-1133">Transmembrane helix</keyword>
<dbReference type="InterPro" id="IPR018392">
    <property type="entry name" value="LysM"/>
</dbReference>
<dbReference type="EMBL" id="JACEOG010000001">
    <property type="protein sequence ID" value="MBA4608579.1"/>
    <property type="molecule type" value="Genomic_DNA"/>
</dbReference>
<feature type="domain" description="Bacterial transcriptional activator" evidence="3">
    <location>
        <begin position="733"/>
        <end position="876"/>
    </location>
</feature>
<protein>
    <recommendedName>
        <fullName evidence="3">Bacterial transcriptional activator domain-containing protein</fullName>
    </recommendedName>
</protein>
<gene>
    <name evidence="4" type="ORF">H1W00_08845</name>
</gene>
<feature type="transmembrane region" description="Helical" evidence="2">
    <location>
        <begin position="34"/>
        <end position="57"/>
    </location>
</feature>
<dbReference type="SUPFAM" id="SSF48452">
    <property type="entry name" value="TPR-like"/>
    <property type="match status" value="1"/>
</dbReference>
<dbReference type="InterPro" id="IPR011990">
    <property type="entry name" value="TPR-like_helical_dom_sf"/>
</dbReference>
<evidence type="ECO:0000313" key="4">
    <source>
        <dbReference type="EMBL" id="MBA4608579.1"/>
    </source>
</evidence>
<dbReference type="InterPro" id="IPR052196">
    <property type="entry name" value="Bact_Kbp"/>
</dbReference>
<dbReference type="Gene3D" id="1.25.40.10">
    <property type="entry name" value="Tetratricopeptide repeat domain"/>
    <property type="match status" value="1"/>
</dbReference>
<dbReference type="PANTHER" id="PTHR34700:SF4">
    <property type="entry name" value="PHAGE-LIKE ELEMENT PBSX PROTEIN XKDP"/>
    <property type="match status" value="1"/>
</dbReference>
<dbReference type="CDD" id="cd00118">
    <property type="entry name" value="LysM"/>
    <property type="match status" value="1"/>
</dbReference>
<comment type="caution">
    <text evidence="4">The sequence shown here is derived from an EMBL/GenBank/DDBJ whole genome shotgun (WGS) entry which is preliminary data.</text>
</comment>
<dbReference type="AlphaFoldDB" id="A0A838XAR5"/>
<dbReference type="Pfam" id="PF03704">
    <property type="entry name" value="BTAD"/>
    <property type="match status" value="1"/>
</dbReference>
<dbReference type="Proteomes" id="UP000550354">
    <property type="component" value="Unassembled WGS sequence"/>
</dbReference>